<organism evidence="3 4">
    <name type="scientific">Lophium mytilinum</name>
    <dbReference type="NCBI Taxonomy" id="390894"/>
    <lineage>
        <taxon>Eukaryota</taxon>
        <taxon>Fungi</taxon>
        <taxon>Dikarya</taxon>
        <taxon>Ascomycota</taxon>
        <taxon>Pezizomycotina</taxon>
        <taxon>Dothideomycetes</taxon>
        <taxon>Pleosporomycetidae</taxon>
        <taxon>Mytilinidiales</taxon>
        <taxon>Mytilinidiaceae</taxon>
        <taxon>Lophium</taxon>
    </lineage>
</organism>
<evidence type="ECO:0000313" key="3">
    <source>
        <dbReference type="EMBL" id="KAF2492709.1"/>
    </source>
</evidence>
<feature type="region of interest" description="Disordered" evidence="2">
    <location>
        <begin position="114"/>
        <end position="133"/>
    </location>
</feature>
<dbReference type="EMBL" id="MU004193">
    <property type="protein sequence ID" value="KAF2492709.1"/>
    <property type="molecule type" value="Genomic_DNA"/>
</dbReference>
<name>A0A6A6QKT5_9PEZI</name>
<protein>
    <submittedName>
        <fullName evidence="3">Uncharacterized protein</fullName>
    </submittedName>
</protein>
<proteinExistence type="predicted"/>
<evidence type="ECO:0000313" key="4">
    <source>
        <dbReference type="Proteomes" id="UP000799750"/>
    </source>
</evidence>
<keyword evidence="1" id="KW-0175">Coiled coil</keyword>
<accession>A0A6A6QKT5</accession>
<feature type="compositionally biased region" description="Polar residues" evidence="2">
    <location>
        <begin position="179"/>
        <end position="188"/>
    </location>
</feature>
<evidence type="ECO:0000256" key="2">
    <source>
        <dbReference type="SAM" id="MobiDB-lite"/>
    </source>
</evidence>
<sequence length="265" mass="29483">MSTISPKLMPRKPVSQKLSTPKDIIHSVTEISPDAKPRRTFSKLASKAQRSASKAFHLSNPNGASPSAVKKQSPSSSFRRTNDSPPRIDGPILTDMPILLSSRDITPVTIVRHRAEGTTTPDPEPKTPEHLPIYEQFKKSNWTLEEYSDYGSPDTVHGLVRALPELPVEAVDDERASLRSKSTGQASKMTGGDVELPDVVDEEAVLQPVISEEESEEEYYRIKREELDLLIADIGKEKAEMEKCREEVEKSKKRAAAELENVLEL</sequence>
<feature type="region of interest" description="Disordered" evidence="2">
    <location>
        <begin position="173"/>
        <end position="200"/>
    </location>
</feature>
<dbReference type="AlphaFoldDB" id="A0A6A6QKT5"/>
<feature type="coiled-coil region" evidence="1">
    <location>
        <begin position="227"/>
        <end position="265"/>
    </location>
</feature>
<dbReference type="Proteomes" id="UP000799750">
    <property type="component" value="Unassembled WGS sequence"/>
</dbReference>
<gene>
    <name evidence="3" type="ORF">BU16DRAFT_564020</name>
</gene>
<keyword evidence="4" id="KW-1185">Reference proteome</keyword>
<reference evidence="3" key="1">
    <citation type="journal article" date="2020" name="Stud. Mycol.">
        <title>101 Dothideomycetes genomes: a test case for predicting lifestyles and emergence of pathogens.</title>
        <authorList>
            <person name="Haridas S."/>
            <person name="Albert R."/>
            <person name="Binder M."/>
            <person name="Bloem J."/>
            <person name="Labutti K."/>
            <person name="Salamov A."/>
            <person name="Andreopoulos B."/>
            <person name="Baker S."/>
            <person name="Barry K."/>
            <person name="Bills G."/>
            <person name="Bluhm B."/>
            <person name="Cannon C."/>
            <person name="Castanera R."/>
            <person name="Culley D."/>
            <person name="Daum C."/>
            <person name="Ezra D."/>
            <person name="Gonzalez J."/>
            <person name="Henrissat B."/>
            <person name="Kuo A."/>
            <person name="Liang C."/>
            <person name="Lipzen A."/>
            <person name="Lutzoni F."/>
            <person name="Magnuson J."/>
            <person name="Mondo S."/>
            <person name="Nolan M."/>
            <person name="Ohm R."/>
            <person name="Pangilinan J."/>
            <person name="Park H.-J."/>
            <person name="Ramirez L."/>
            <person name="Alfaro M."/>
            <person name="Sun H."/>
            <person name="Tritt A."/>
            <person name="Yoshinaga Y."/>
            <person name="Zwiers L.-H."/>
            <person name="Turgeon B."/>
            <person name="Goodwin S."/>
            <person name="Spatafora J."/>
            <person name="Crous P."/>
            <person name="Grigoriev I."/>
        </authorList>
    </citation>
    <scope>NUCLEOTIDE SEQUENCE</scope>
    <source>
        <strain evidence="3">CBS 269.34</strain>
    </source>
</reference>
<evidence type="ECO:0000256" key="1">
    <source>
        <dbReference type="SAM" id="Coils"/>
    </source>
</evidence>
<feature type="region of interest" description="Disordered" evidence="2">
    <location>
        <begin position="1"/>
        <end position="95"/>
    </location>
</feature>
<feature type="compositionally biased region" description="Polar residues" evidence="2">
    <location>
        <begin position="59"/>
        <end position="79"/>
    </location>
</feature>